<accession>X1BTE7</accession>
<name>X1BTE7_9ZZZZ</name>
<dbReference type="Pfam" id="PF00496">
    <property type="entry name" value="SBP_bac_5"/>
    <property type="match status" value="1"/>
</dbReference>
<protein>
    <recommendedName>
        <fullName evidence="1">Solute-binding protein family 5 domain-containing protein</fullName>
    </recommendedName>
</protein>
<gene>
    <name evidence="2" type="ORF">S01H4_32777</name>
</gene>
<evidence type="ECO:0000259" key="1">
    <source>
        <dbReference type="Pfam" id="PF00496"/>
    </source>
</evidence>
<dbReference type="InterPro" id="IPR039424">
    <property type="entry name" value="SBP_5"/>
</dbReference>
<evidence type="ECO:0000313" key="2">
    <source>
        <dbReference type="EMBL" id="GAG75421.1"/>
    </source>
</evidence>
<dbReference type="PANTHER" id="PTHR30290">
    <property type="entry name" value="PERIPLASMIC BINDING COMPONENT OF ABC TRANSPORTER"/>
    <property type="match status" value="1"/>
</dbReference>
<sequence>GMTHVNSAMYATPQTTITAPDLEHHAFDPEKAKKMLDDAGYTVKADGWRVDLGEMVSYHILVDAAEVVAANWADIGVKIKLRSMEYISIVDKLEGGDKGIQTIPGISVLFYNMQTLAPGYQTYLQYHSTMTPEFGSNCLFYNSPEMDLLIDALLTTIDEDERQKLHWEISRVYDRDMPAITIADKYRARVWSIKLGGVLEAVLPDSYWARDKHIGFLGTTPDPDPTPPDDDLEQSV</sequence>
<dbReference type="GO" id="GO:1904680">
    <property type="term" value="F:peptide transmembrane transporter activity"/>
    <property type="evidence" value="ECO:0007669"/>
    <property type="project" value="TreeGrafter"/>
</dbReference>
<dbReference type="Gene3D" id="3.10.105.10">
    <property type="entry name" value="Dipeptide-binding Protein, Domain 3"/>
    <property type="match status" value="1"/>
</dbReference>
<comment type="caution">
    <text evidence="2">The sequence shown here is derived from an EMBL/GenBank/DDBJ whole genome shotgun (WGS) entry which is preliminary data.</text>
</comment>
<feature type="domain" description="Solute-binding protein family 5" evidence="1">
    <location>
        <begin position="10"/>
        <end position="97"/>
    </location>
</feature>
<organism evidence="2">
    <name type="scientific">marine sediment metagenome</name>
    <dbReference type="NCBI Taxonomy" id="412755"/>
    <lineage>
        <taxon>unclassified sequences</taxon>
        <taxon>metagenomes</taxon>
        <taxon>ecological metagenomes</taxon>
    </lineage>
</organism>
<dbReference type="AlphaFoldDB" id="X1BTE7"/>
<dbReference type="GO" id="GO:0015833">
    <property type="term" value="P:peptide transport"/>
    <property type="evidence" value="ECO:0007669"/>
    <property type="project" value="TreeGrafter"/>
</dbReference>
<proteinExistence type="predicted"/>
<dbReference type="InterPro" id="IPR000914">
    <property type="entry name" value="SBP_5_dom"/>
</dbReference>
<reference evidence="2" key="1">
    <citation type="journal article" date="2014" name="Front. Microbiol.">
        <title>High frequency of phylogenetically diverse reductive dehalogenase-homologous genes in deep subseafloor sedimentary metagenomes.</title>
        <authorList>
            <person name="Kawai M."/>
            <person name="Futagami T."/>
            <person name="Toyoda A."/>
            <person name="Takaki Y."/>
            <person name="Nishi S."/>
            <person name="Hori S."/>
            <person name="Arai W."/>
            <person name="Tsubouchi T."/>
            <person name="Morono Y."/>
            <person name="Uchiyama I."/>
            <person name="Ito T."/>
            <person name="Fujiyama A."/>
            <person name="Inagaki F."/>
            <person name="Takami H."/>
        </authorList>
    </citation>
    <scope>NUCLEOTIDE SEQUENCE</scope>
    <source>
        <strain evidence="2">Expedition CK06-06</strain>
    </source>
</reference>
<feature type="non-terminal residue" evidence="2">
    <location>
        <position position="1"/>
    </location>
</feature>
<dbReference type="EMBL" id="BART01017178">
    <property type="protein sequence ID" value="GAG75421.1"/>
    <property type="molecule type" value="Genomic_DNA"/>
</dbReference>
<dbReference type="SUPFAM" id="SSF53850">
    <property type="entry name" value="Periplasmic binding protein-like II"/>
    <property type="match status" value="1"/>
</dbReference>